<name>A0A8H3G694_9LECA</name>
<organism evidence="2 3">
    <name type="scientific">Heterodermia speciosa</name>
    <dbReference type="NCBI Taxonomy" id="116794"/>
    <lineage>
        <taxon>Eukaryota</taxon>
        <taxon>Fungi</taxon>
        <taxon>Dikarya</taxon>
        <taxon>Ascomycota</taxon>
        <taxon>Pezizomycotina</taxon>
        <taxon>Lecanoromycetes</taxon>
        <taxon>OSLEUM clade</taxon>
        <taxon>Lecanoromycetidae</taxon>
        <taxon>Caliciales</taxon>
        <taxon>Physciaceae</taxon>
        <taxon>Heterodermia</taxon>
    </lineage>
</organism>
<gene>
    <name evidence="2" type="ORF">HETSPECPRED_000490</name>
</gene>
<proteinExistence type="predicted"/>
<reference evidence="2" key="1">
    <citation type="submission" date="2021-03" db="EMBL/GenBank/DDBJ databases">
        <authorList>
            <person name="Tagirdzhanova G."/>
        </authorList>
    </citation>
    <scope>NUCLEOTIDE SEQUENCE</scope>
</reference>
<keyword evidence="3" id="KW-1185">Reference proteome</keyword>
<dbReference type="Proteomes" id="UP000664521">
    <property type="component" value="Unassembled WGS sequence"/>
</dbReference>
<accession>A0A8H3G694</accession>
<feature type="signal peptide" evidence="1">
    <location>
        <begin position="1"/>
        <end position="18"/>
    </location>
</feature>
<evidence type="ECO:0000313" key="3">
    <source>
        <dbReference type="Proteomes" id="UP000664521"/>
    </source>
</evidence>
<protein>
    <submittedName>
        <fullName evidence="2">Uncharacterized protein</fullName>
    </submittedName>
</protein>
<feature type="chain" id="PRO_5034112604" evidence="1">
    <location>
        <begin position="19"/>
        <end position="595"/>
    </location>
</feature>
<comment type="caution">
    <text evidence="2">The sequence shown here is derived from an EMBL/GenBank/DDBJ whole genome shotgun (WGS) entry which is preliminary data.</text>
</comment>
<dbReference type="EMBL" id="CAJPDS010000100">
    <property type="protein sequence ID" value="CAF9937309.1"/>
    <property type="molecule type" value="Genomic_DNA"/>
</dbReference>
<dbReference type="OrthoDB" id="5395587at2759"/>
<evidence type="ECO:0000313" key="2">
    <source>
        <dbReference type="EMBL" id="CAF9937309.1"/>
    </source>
</evidence>
<keyword evidence="1" id="KW-0732">Signal</keyword>
<sequence>MFLCFFLILSLSTVAIKGDLVCLGWGLINPVVGLICHFRSDTFHAVENATLAAVEEAVQSAKHLAQFDLTHNPVSVTYNFLAQTRQGGLGQGGQSLINATKDFQEVTVGFAKESANQVVQIYDLAHWNDISFCLISGAGQLATQAAQTARKRAGAPSATNIRGMAQGCVSKKLKQIARPAIFKTTSPNQQIGSTISDLATLLIPVGIQEAASAKAAQGAVDLAIPGSEESTRIMKLAGDEGSVAQHFTNDVEAQSVADSMKDPDWIEANCNLCELPLSTNAVITRKSRRLIRPQLYSRGNIVTTCCRASATLMESTVALDTISDVTDEGQSVGTTSVQSQESEAVEQAEPIYDPREYNQIPEVALVPAPAYRTRDVSIADDVQDLYNDLDGLSTGLITWSRTLQGVTSSDEVLSALRNVFTGPPTDPLYQSLEILERDNGLRLTTLSRLWISKSDPVLKPLQDFVHVAVRDAIDAVGKLQKLDTKNYVGDIHFFHIGPTKKALTGIDPRGFHVNPGTMQFVAADTPGLVIKNSVTGTASRVPLVKNTFQLIKGMKWNLEAYTQGLPDGPTWHSVFGPEIAEKGRVSMVLIVYSLL</sequence>
<dbReference type="AlphaFoldDB" id="A0A8H3G694"/>
<evidence type="ECO:0000256" key="1">
    <source>
        <dbReference type="SAM" id="SignalP"/>
    </source>
</evidence>